<sequence length="92" mass="10742">MPTERARQATHVTCTSSRLEYSKDNTYARGLKIHPWQSKMKVKLIPKEEELAFVSNQDDYDAEDVTSGSMELETWWRRPMAESKDLYVADDQ</sequence>
<organism evidence="1 2">
    <name type="scientific">Triticum urartu</name>
    <name type="common">Red wild einkorn</name>
    <name type="synonym">Crithodium urartu</name>
    <dbReference type="NCBI Taxonomy" id="4572"/>
    <lineage>
        <taxon>Eukaryota</taxon>
        <taxon>Viridiplantae</taxon>
        <taxon>Streptophyta</taxon>
        <taxon>Embryophyta</taxon>
        <taxon>Tracheophyta</taxon>
        <taxon>Spermatophyta</taxon>
        <taxon>Magnoliopsida</taxon>
        <taxon>Liliopsida</taxon>
        <taxon>Poales</taxon>
        <taxon>Poaceae</taxon>
        <taxon>BOP clade</taxon>
        <taxon>Pooideae</taxon>
        <taxon>Triticodae</taxon>
        <taxon>Triticeae</taxon>
        <taxon>Triticinae</taxon>
        <taxon>Triticum</taxon>
    </lineage>
</organism>
<keyword evidence="2" id="KW-1185">Reference proteome</keyword>
<proteinExistence type="predicted"/>
<reference evidence="1" key="2">
    <citation type="submission" date="2018-03" db="EMBL/GenBank/DDBJ databases">
        <title>The Triticum urartu genome reveals the dynamic nature of wheat genome evolution.</title>
        <authorList>
            <person name="Ling H."/>
            <person name="Ma B."/>
            <person name="Shi X."/>
            <person name="Liu H."/>
            <person name="Dong L."/>
            <person name="Sun H."/>
            <person name="Cao Y."/>
            <person name="Gao Q."/>
            <person name="Zheng S."/>
            <person name="Li Y."/>
            <person name="Yu Y."/>
            <person name="Du H."/>
            <person name="Qi M."/>
            <person name="Li Y."/>
            <person name="Yu H."/>
            <person name="Cui Y."/>
            <person name="Wang N."/>
            <person name="Chen C."/>
            <person name="Wu H."/>
            <person name="Zhao Y."/>
            <person name="Zhang J."/>
            <person name="Li Y."/>
            <person name="Zhou W."/>
            <person name="Zhang B."/>
            <person name="Hu W."/>
            <person name="Eijk M."/>
            <person name="Tang J."/>
            <person name="Witsenboer H."/>
            <person name="Zhao S."/>
            <person name="Li Z."/>
            <person name="Zhang A."/>
            <person name="Wang D."/>
            <person name="Liang C."/>
        </authorList>
    </citation>
    <scope>NUCLEOTIDE SEQUENCE [LARGE SCALE GENOMIC DNA]</scope>
    <source>
        <strain evidence="1">cv. G1812</strain>
    </source>
</reference>
<evidence type="ECO:0000313" key="2">
    <source>
        <dbReference type="Proteomes" id="UP000015106"/>
    </source>
</evidence>
<name>A0A8R7U8K6_TRIUA</name>
<evidence type="ECO:0000313" key="1">
    <source>
        <dbReference type="EnsemblPlants" id="TuG1812G0400002084.01.T01.cds458396"/>
    </source>
</evidence>
<dbReference type="Proteomes" id="UP000015106">
    <property type="component" value="Chromosome 4"/>
</dbReference>
<dbReference type="EnsemblPlants" id="TuG1812G0400002084.01.T01">
    <property type="protein sequence ID" value="TuG1812G0400002084.01.T01.cds458396"/>
    <property type="gene ID" value="TuG1812G0400002084.01"/>
</dbReference>
<reference evidence="2" key="1">
    <citation type="journal article" date="2013" name="Nature">
        <title>Draft genome of the wheat A-genome progenitor Triticum urartu.</title>
        <authorList>
            <person name="Ling H.Q."/>
            <person name="Zhao S."/>
            <person name="Liu D."/>
            <person name="Wang J."/>
            <person name="Sun H."/>
            <person name="Zhang C."/>
            <person name="Fan H."/>
            <person name="Li D."/>
            <person name="Dong L."/>
            <person name="Tao Y."/>
            <person name="Gao C."/>
            <person name="Wu H."/>
            <person name="Li Y."/>
            <person name="Cui Y."/>
            <person name="Guo X."/>
            <person name="Zheng S."/>
            <person name="Wang B."/>
            <person name="Yu K."/>
            <person name="Liang Q."/>
            <person name="Yang W."/>
            <person name="Lou X."/>
            <person name="Chen J."/>
            <person name="Feng M."/>
            <person name="Jian J."/>
            <person name="Zhang X."/>
            <person name="Luo G."/>
            <person name="Jiang Y."/>
            <person name="Liu J."/>
            <person name="Wang Z."/>
            <person name="Sha Y."/>
            <person name="Zhang B."/>
            <person name="Wu H."/>
            <person name="Tang D."/>
            <person name="Shen Q."/>
            <person name="Xue P."/>
            <person name="Zou S."/>
            <person name="Wang X."/>
            <person name="Liu X."/>
            <person name="Wang F."/>
            <person name="Yang Y."/>
            <person name="An X."/>
            <person name="Dong Z."/>
            <person name="Zhang K."/>
            <person name="Zhang X."/>
            <person name="Luo M.C."/>
            <person name="Dvorak J."/>
            <person name="Tong Y."/>
            <person name="Wang J."/>
            <person name="Yang H."/>
            <person name="Li Z."/>
            <person name="Wang D."/>
            <person name="Zhang A."/>
            <person name="Wang J."/>
        </authorList>
    </citation>
    <scope>NUCLEOTIDE SEQUENCE</scope>
    <source>
        <strain evidence="2">cv. G1812</strain>
    </source>
</reference>
<accession>A0A8R7U8K6</accession>
<protein>
    <submittedName>
        <fullName evidence="1">Uncharacterized protein</fullName>
    </submittedName>
</protein>
<dbReference type="Gramene" id="TuG1812G0400002084.01.T01">
    <property type="protein sequence ID" value="TuG1812G0400002084.01.T01.cds458396"/>
    <property type="gene ID" value="TuG1812G0400002084.01"/>
</dbReference>
<reference evidence="1" key="3">
    <citation type="submission" date="2022-06" db="UniProtKB">
        <authorList>
            <consortium name="EnsemblPlants"/>
        </authorList>
    </citation>
    <scope>IDENTIFICATION</scope>
</reference>
<dbReference type="AlphaFoldDB" id="A0A8R7U8K6"/>